<proteinExistence type="predicted"/>
<evidence type="ECO:0000313" key="2">
    <source>
        <dbReference type="EMBL" id="GAA4945288.1"/>
    </source>
</evidence>
<dbReference type="Proteomes" id="UP001501302">
    <property type="component" value="Unassembled WGS sequence"/>
</dbReference>
<feature type="transmembrane region" description="Helical" evidence="1">
    <location>
        <begin position="349"/>
        <end position="369"/>
    </location>
</feature>
<dbReference type="InterPro" id="IPR008537">
    <property type="entry name" value="DUF819"/>
</dbReference>
<keyword evidence="1" id="KW-0812">Transmembrane</keyword>
<reference evidence="3" key="1">
    <citation type="journal article" date="2019" name="Int. J. Syst. Evol. Microbiol.">
        <title>The Global Catalogue of Microorganisms (GCM) 10K type strain sequencing project: providing services to taxonomists for standard genome sequencing and annotation.</title>
        <authorList>
            <consortium name="The Broad Institute Genomics Platform"/>
            <consortium name="The Broad Institute Genome Sequencing Center for Infectious Disease"/>
            <person name="Wu L."/>
            <person name="Ma J."/>
        </authorList>
    </citation>
    <scope>NUCLEOTIDE SEQUENCE [LARGE SCALE GENOMIC DNA]</scope>
    <source>
        <strain evidence="3">JCM 18285</strain>
    </source>
</reference>
<feature type="transmembrane region" description="Helical" evidence="1">
    <location>
        <begin position="376"/>
        <end position="397"/>
    </location>
</feature>
<dbReference type="RefSeq" id="WP_345191588.1">
    <property type="nucleotide sequence ID" value="NZ_BAABJJ010000028.1"/>
</dbReference>
<accession>A0ABP9GIW5</accession>
<dbReference type="PANTHER" id="PTHR34289:SF8">
    <property type="entry name" value="DUF819 DOMAIN-CONTAINING PROTEIN"/>
    <property type="match status" value="1"/>
</dbReference>
<keyword evidence="3" id="KW-1185">Reference proteome</keyword>
<feature type="transmembrane region" description="Helical" evidence="1">
    <location>
        <begin position="409"/>
        <end position="430"/>
    </location>
</feature>
<sequence length="436" mass="46972">MQNQPLFTDDTIVFGLLMLALGFIFYTESRTSGFWHKFYKIVPGLFMAYMIPACFTTLGLIAPEWETTNKSGEIITHSSNLYYVSSRYLLPAALVLMTLSIDLKAVFNLGWKALIMFFTGTIGIIIGGPIAILLISMVSPETVGGIGPDAVWRGLSTLAGSWIGGGANQTAMLEIYGYNQKLYGGMVFVDIVVANIWMALLLIGIGKRERINKWLKADTSSIEALKEKVSDFSEKVKRNPSLTDLMIIAAIAFGTVSIAHLCSNFLGPFFDNVVANIESPTTRNIFTFLSSKFFWMISTSTIIAILLSFTKAKTYEGAGASKFGSVFIYILVASIGMKMDLTLIFDNVGLIAIGVVWMSIHAVLLIIVAKLIKAPYFFLAVGSQANVGGAASAPIVASAFHPSLATVGVLLAVFGYAVGTIAAIACTILMELAATS</sequence>
<feature type="transmembrane region" description="Helical" evidence="1">
    <location>
        <begin position="319"/>
        <end position="337"/>
    </location>
</feature>
<keyword evidence="1" id="KW-0472">Membrane</keyword>
<dbReference type="PANTHER" id="PTHR34289">
    <property type="entry name" value="PROTEIN, PUTATIVE (DUF819)-RELATED"/>
    <property type="match status" value="1"/>
</dbReference>
<gene>
    <name evidence="2" type="ORF">GCM10023314_18010</name>
</gene>
<feature type="transmembrane region" description="Helical" evidence="1">
    <location>
        <begin position="12"/>
        <end position="29"/>
    </location>
</feature>
<feature type="transmembrane region" description="Helical" evidence="1">
    <location>
        <begin position="41"/>
        <end position="61"/>
    </location>
</feature>
<feature type="transmembrane region" description="Helical" evidence="1">
    <location>
        <begin position="81"/>
        <end position="101"/>
    </location>
</feature>
<dbReference type="Pfam" id="PF05684">
    <property type="entry name" value="DUF819"/>
    <property type="match status" value="1"/>
</dbReference>
<feature type="transmembrane region" description="Helical" evidence="1">
    <location>
        <begin position="245"/>
        <end position="266"/>
    </location>
</feature>
<organism evidence="2 3">
    <name type="scientific">Algibacter agarivorans</name>
    <dbReference type="NCBI Taxonomy" id="1109741"/>
    <lineage>
        <taxon>Bacteria</taxon>
        <taxon>Pseudomonadati</taxon>
        <taxon>Bacteroidota</taxon>
        <taxon>Flavobacteriia</taxon>
        <taxon>Flavobacteriales</taxon>
        <taxon>Flavobacteriaceae</taxon>
        <taxon>Algibacter</taxon>
    </lineage>
</organism>
<name>A0ABP9GIW5_9FLAO</name>
<feature type="transmembrane region" description="Helical" evidence="1">
    <location>
        <begin position="182"/>
        <end position="206"/>
    </location>
</feature>
<evidence type="ECO:0000313" key="3">
    <source>
        <dbReference type="Proteomes" id="UP001501302"/>
    </source>
</evidence>
<protein>
    <submittedName>
        <fullName evidence="2">DUF819 family protein</fullName>
    </submittedName>
</protein>
<dbReference type="EMBL" id="BAABJJ010000028">
    <property type="protein sequence ID" value="GAA4945288.1"/>
    <property type="molecule type" value="Genomic_DNA"/>
</dbReference>
<feature type="transmembrane region" description="Helical" evidence="1">
    <location>
        <begin position="286"/>
        <end position="307"/>
    </location>
</feature>
<evidence type="ECO:0000256" key="1">
    <source>
        <dbReference type="SAM" id="Phobius"/>
    </source>
</evidence>
<keyword evidence="1" id="KW-1133">Transmembrane helix</keyword>
<feature type="transmembrane region" description="Helical" evidence="1">
    <location>
        <begin position="113"/>
        <end position="135"/>
    </location>
</feature>
<comment type="caution">
    <text evidence="2">The sequence shown here is derived from an EMBL/GenBank/DDBJ whole genome shotgun (WGS) entry which is preliminary data.</text>
</comment>